<gene>
    <name evidence="2" type="ORF">BC739_008173</name>
</gene>
<proteinExistence type="predicted"/>
<organism evidence="2 3">
    <name type="scientific">Kutzneria viridogrisea</name>
    <dbReference type="NCBI Taxonomy" id="47990"/>
    <lineage>
        <taxon>Bacteria</taxon>
        <taxon>Bacillati</taxon>
        <taxon>Actinomycetota</taxon>
        <taxon>Actinomycetes</taxon>
        <taxon>Pseudonocardiales</taxon>
        <taxon>Pseudonocardiaceae</taxon>
        <taxon>Kutzneria</taxon>
    </lineage>
</organism>
<sequence>MRGVGVLVGRWSERLGLAQELGSEQGRWRMRAGGGAGGLLAVLLGSGVFGAVLGTVGGWLAGGLVLAAVRSFRAEGRHLGSR</sequence>
<keyword evidence="3" id="KW-1185">Reference proteome</keyword>
<keyword evidence="1" id="KW-0472">Membrane</keyword>
<protein>
    <submittedName>
        <fullName evidence="2">Membrane protein</fullName>
    </submittedName>
</protein>
<dbReference type="Proteomes" id="UP000517916">
    <property type="component" value="Unassembled WGS sequence"/>
</dbReference>
<keyword evidence="1" id="KW-0812">Transmembrane</keyword>
<name>A0ABR6BVI5_9PSEU</name>
<dbReference type="EMBL" id="JACJID010000008">
    <property type="protein sequence ID" value="MBA8930926.1"/>
    <property type="molecule type" value="Genomic_DNA"/>
</dbReference>
<feature type="transmembrane region" description="Helical" evidence="1">
    <location>
        <begin position="39"/>
        <end position="69"/>
    </location>
</feature>
<keyword evidence="1" id="KW-1133">Transmembrane helix</keyword>
<evidence type="ECO:0000313" key="2">
    <source>
        <dbReference type="EMBL" id="MBA8930926.1"/>
    </source>
</evidence>
<dbReference type="RefSeq" id="WP_148309335.1">
    <property type="nucleotide sequence ID" value="NZ_BAAABQ010000031.1"/>
</dbReference>
<evidence type="ECO:0000313" key="3">
    <source>
        <dbReference type="Proteomes" id="UP000517916"/>
    </source>
</evidence>
<comment type="caution">
    <text evidence="2">The sequence shown here is derived from an EMBL/GenBank/DDBJ whole genome shotgun (WGS) entry which is preliminary data.</text>
</comment>
<evidence type="ECO:0000256" key="1">
    <source>
        <dbReference type="SAM" id="Phobius"/>
    </source>
</evidence>
<reference evidence="2 3" key="1">
    <citation type="submission" date="2020-08" db="EMBL/GenBank/DDBJ databases">
        <title>Genomic Encyclopedia of Archaeal and Bacterial Type Strains, Phase II (KMG-II): from individual species to whole genera.</title>
        <authorList>
            <person name="Goeker M."/>
        </authorList>
    </citation>
    <scope>NUCLEOTIDE SEQUENCE [LARGE SCALE GENOMIC DNA]</scope>
    <source>
        <strain evidence="2 3">DSM 43850</strain>
    </source>
</reference>
<accession>A0ABR6BVI5</accession>